<protein>
    <recommendedName>
        <fullName evidence="7">Rhodopsin domain-containing protein</fullName>
    </recommendedName>
</protein>
<keyword evidence="2 6" id="KW-0812">Transmembrane</keyword>
<feature type="transmembrane region" description="Helical" evidence="6">
    <location>
        <begin position="69"/>
        <end position="90"/>
    </location>
</feature>
<gene>
    <name evidence="8" type="ORF">DM02DRAFT_614942</name>
</gene>
<evidence type="ECO:0000256" key="5">
    <source>
        <dbReference type="ARBA" id="ARBA00038359"/>
    </source>
</evidence>
<organism evidence="8 9">
    <name type="scientific">Periconia macrospinosa</name>
    <dbReference type="NCBI Taxonomy" id="97972"/>
    <lineage>
        <taxon>Eukaryota</taxon>
        <taxon>Fungi</taxon>
        <taxon>Dikarya</taxon>
        <taxon>Ascomycota</taxon>
        <taxon>Pezizomycotina</taxon>
        <taxon>Dothideomycetes</taxon>
        <taxon>Pleosporomycetidae</taxon>
        <taxon>Pleosporales</taxon>
        <taxon>Massarineae</taxon>
        <taxon>Periconiaceae</taxon>
        <taxon>Periconia</taxon>
    </lineage>
</organism>
<feature type="transmembrane region" description="Helical" evidence="6">
    <location>
        <begin position="189"/>
        <end position="214"/>
    </location>
</feature>
<reference evidence="8 9" key="1">
    <citation type="journal article" date="2018" name="Sci. Rep.">
        <title>Comparative genomics provides insights into the lifestyle and reveals functional heterogeneity of dark septate endophytic fungi.</title>
        <authorList>
            <person name="Knapp D.G."/>
            <person name="Nemeth J.B."/>
            <person name="Barry K."/>
            <person name="Hainaut M."/>
            <person name="Henrissat B."/>
            <person name="Johnson J."/>
            <person name="Kuo A."/>
            <person name="Lim J.H.P."/>
            <person name="Lipzen A."/>
            <person name="Nolan M."/>
            <person name="Ohm R.A."/>
            <person name="Tamas L."/>
            <person name="Grigoriev I.V."/>
            <person name="Spatafora J.W."/>
            <person name="Nagy L.G."/>
            <person name="Kovacs G.M."/>
        </authorList>
    </citation>
    <scope>NUCLEOTIDE SEQUENCE [LARGE SCALE GENOMIC DNA]</scope>
    <source>
        <strain evidence="8 9">DSE2036</strain>
    </source>
</reference>
<evidence type="ECO:0000313" key="9">
    <source>
        <dbReference type="Proteomes" id="UP000244855"/>
    </source>
</evidence>
<feature type="transmembrane region" description="Helical" evidence="6">
    <location>
        <begin position="148"/>
        <end position="169"/>
    </location>
</feature>
<dbReference type="PANTHER" id="PTHR33048">
    <property type="entry name" value="PTH11-LIKE INTEGRAL MEMBRANE PROTEIN (AFU_ORTHOLOGUE AFUA_5G11245)"/>
    <property type="match status" value="1"/>
</dbReference>
<dbReference type="InterPro" id="IPR052337">
    <property type="entry name" value="SAT4-like"/>
</dbReference>
<dbReference type="Pfam" id="PF20684">
    <property type="entry name" value="Fung_rhodopsin"/>
    <property type="match status" value="1"/>
</dbReference>
<evidence type="ECO:0000256" key="3">
    <source>
        <dbReference type="ARBA" id="ARBA00022989"/>
    </source>
</evidence>
<dbReference type="OrthoDB" id="444631at2759"/>
<proteinExistence type="inferred from homology"/>
<dbReference type="STRING" id="97972.A0A2V1DN24"/>
<dbReference type="AlphaFoldDB" id="A0A2V1DN24"/>
<evidence type="ECO:0000259" key="7">
    <source>
        <dbReference type="Pfam" id="PF20684"/>
    </source>
</evidence>
<feature type="transmembrane region" description="Helical" evidence="6">
    <location>
        <begin position="110"/>
        <end position="136"/>
    </location>
</feature>
<evidence type="ECO:0000256" key="2">
    <source>
        <dbReference type="ARBA" id="ARBA00022692"/>
    </source>
</evidence>
<dbReference type="Proteomes" id="UP000244855">
    <property type="component" value="Unassembled WGS sequence"/>
</dbReference>
<evidence type="ECO:0000256" key="1">
    <source>
        <dbReference type="ARBA" id="ARBA00004141"/>
    </source>
</evidence>
<evidence type="ECO:0000313" key="8">
    <source>
        <dbReference type="EMBL" id="PVH99612.1"/>
    </source>
</evidence>
<accession>A0A2V1DN24</accession>
<name>A0A2V1DN24_9PLEO</name>
<sequence>MPSFGLSLREETVGVIPPPPGVTPNFINPPSLQHIILITNIILPLVSLLFATLRIYTTGIITRSVGIDDYMIALSWLLACASSSVFSLLTRYGLGLHLWDVPFSTFNGHFIKFAAICGTFYGLSIMFSKLSILVLFQRYLPQKPKKAIYATIVVVILYSLIGSFEWLYACRPIEKYWDLSITRGSCIEWPKITVFSGVMNTVTDSVILFLPIFILRKVRLPRWEKIGLVLVMMTGGFVLVISIIRLKTTVDMASNPDITWESARSGIWWMIELHTAIVCACLPVGKAFLRKHFPCVVDYTFNNFVHGSQND</sequence>
<evidence type="ECO:0000256" key="6">
    <source>
        <dbReference type="SAM" id="Phobius"/>
    </source>
</evidence>
<dbReference type="PANTHER" id="PTHR33048:SF124">
    <property type="entry name" value="INTEGRAL MEMBRANE PROTEIN"/>
    <property type="match status" value="1"/>
</dbReference>
<keyword evidence="3 6" id="KW-1133">Transmembrane helix</keyword>
<evidence type="ECO:0000256" key="4">
    <source>
        <dbReference type="ARBA" id="ARBA00023136"/>
    </source>
</evidence>
<feature type="domain" description="Rhodopsin" evidence="7">
    <location>
        <begin position="53"/>
        <end position="290"/>
    </location>
</feature>
<keyword evidence="9" id="KW-1185">Reference proteome</keyword>
<feature type="transmembrane region" description="Helical" evidence="6">
    <location>
        <begin position="266"/>
        <end position="284"/>
    </location>
</feature>
<dbReference type="EMBL" id="KZ805389">
    <property type="protein sequence ID" value="PVH99612.1"/>
    <property type="molecule type" value="Genomic_DNA"/>
</dbReference>
<feature type="transmembrane region" description="Helical" evidence="6">
    <location>
        <begin position="226"/>
        <end position="246"/>
    </location>
</feature>
<comment type="subcellular location">
    <subcellularLocation>
        <location evidence="1">Membrane</location>
        <topology evidence="1">Multi-pass membrane protein</topology>
    </subcellularLocation>
</comment>
<dbReference type="InterPro" id="IPR049326">
    <property type="entry name" value="Rhodopsin_dom_fungi"/>
</dbReference>
<dbReference type="GO" id="GO:0016020">
    <property type="term" value="C:membrane"/>
    <property type="evidence" value="ECO:0007669"/>
    <property type="project" value="UniProtKB-SubCell"/>
</dbReference>
<comment type="similarity">
    <text evidence="5">Belongs to the SAT4 family.</text>
</comment>
<keyword evidence="4 6" id="KW-0472">Membrane</keyword>
<feature type="transmembrane region" description="Helical" evidence="6">
    <location>
        <begin position="35"/>
        <end position="57"/>
    </location>
</feature>